<dbReference type="Gene3D" id="1.25.40.10">
    <property type="entry name" value="Tetratricopeptide repeat domain"/>
    <property type="match status" value="2"/>
</dbReference>
<dbReference type="AlphaFoldDB" id="A0A1E7WRP3"/>
<dbReference type="Proteomes" id="UP000175989">
    <property type="component" value="Unassembled WGS sequence"/>
</dbReference>
<dbReference type="SUPFAM" id="SSF48452">
    <property type="entry name" value="TPR-like"/>
    <property type="match status" value="1"/>
</dbReference>
<dbReference type="GO" id="GO:0000976">
    <property type="term" value="F:transcription cis-regulatory region binding"/>
    <property type="evidence" value="ECO:0007669"/>
    <property type="project" value="TreeGrafter"/>
</dbReference>
<dbReference type="SUPFAM" id="SSF52172">
    <property type="entry name" value="CheY-like"/>
    <property type="match status" value="1"/>
</dbReference>
<dbReference type="PATRIC" id="fig|762836.4.peg.2133"/>
<evidence type="ECO:0000256" key="4">
    <source>
        <dbReference type="ARBA" id="ARBA00023125"/>
    </source>
</evidence>
<organism evidence="8 9">
    <name type="scientific">Duganella phyllosphaerae</name>
    <dbReference type="NCBI Taxonomy" id="762836"/>
    <lineage>
        <taxon>Bacteria</taxon>
        <taxon>Pseudomonadati</taxon>
        <taxon>Pseudomonadota</taxon>
        <taxon>Betaproteobacteria</taxon>
        <taxon>Burkholderiales</taxon>
        <taxon>Oxalobacteraceae</taxon>
        <taxon>Telluria group</taxon>
        <taxon>Duganella</taxon>
    </lineage>
</organism>
<dbReference type="GO" id="GO:0000156">
    <property type="term" value="F:phosphorelay response regulator activity"/>
    <property type="evidence" value="ECO:0007669"/>
    <property type="project" value="TreeGrafter"/>
</dbReference>
<dbReference type="Gene3D" id="3.40.50.2300">
    <property type="match status" value="1"/>
</dbReference>
<proteinExistence type="predicted"/>
<sequence>MQKRIISPTFGYAGNNLEWIRNMADYSELSVLIVDPNPGMRGSLHNMLNQCEITRIEYAVGSGTAIRQLSRRQFDIVLCEYDLGNGSENNGQDGQQLLEDLRHHRLIPPWCIFMMITSEGVYSRVIGAVELAPTDYVLKPFTVDALLQRIRRAVERRDVFWPVYQHVAAGNIRKAITGCKEGEQANPRYATDYARLRAELLVSIDDLVEAEFVYQAILLTRPTAWAKLGLARCQFGLGKLVEAQQTLTDLLQQHTTFMAAYDLLARTLQALGQQQSAKKVLEDAVDISPHMVRRLRHLGEVAFATGDVGVAERAFKQVVTKAKYSEFRDPEDHVKLVKTLVKKGDAYQAGGVIRDMERSLRNNANTDTCRAIAAGMVQQMAGNMTAAAAELTTAVNGMANTRGLSSELKLDLIQSCLNVKLDQQASSVMLDLMNDDDSGVSMDDAVEVFEKAGRHDLAQGMGEQIKMQVGELLAHAAQKSTEGDLRAAVDTLNAGLRKAPANMALLPAAASAILRQLDDMGWEAPLAEQAAYLLERMRKIDAHHPALDALLAQYHHTQRKYGIATSA</sequence>
<evidence type="ECO:0000313" key="8">
    <source>
        <dbReference type="EMBL" id="OFA02171.1"/>
    </source>
</evidence>
<protein>
    <submittedName>
        <fullName evidence="8">Chemotaxis protein CheY</fullName>
    </submittedName>
</protein>
<dbReference type="Pfam" id="PF00072">
    <property type="entry name" value="Response_reg"/>
    <property type="match status" value="1"/>
</dbReference>
<dbReference type="EMBL" id="LROM01000077">
    <property type="protein sequence ID" value="OFA02171.1"/>
    <property type="molecule type" value="Genomic_DNA"/>
</dbReference>
<dbReference type="SMART" id="SM00448">
    <property type="entry name" value="REC"/>
    <property type="match status" value="1"/>
</dbReference>
<comment type="caution">
    <text evidence="8">The sequence shown here is derived from an EMBL/GenBank/DDBJ whole genome shotgun (WGS) entry which is preliminary data.</text>
</comment>
<dbReference type="PANTHER" id="PTHR48111:SF4">
    <property type="entry name" value="DNA-BINDING DUAL TRANSCRIPTIONAL REGULATOR OMPR"/>
    <property type="match status" value="1"/>
</dbReference>
<dbReference type="InterPro" id="IPR001789">
    <property type="entry name" value="Sig_transdc_resp-reg_receiver"/>
</dbReference>
<keyword evidence="2" id="KW-0902">Two-component regulatory system</keyword>
<dbReference type="PROSITE" id="PS50110">
    <property type="entry name" value="RESPONSE_REGULATORY"/>
    <property type="match status" value="1"/>
</dbReference>
<dbReference type="InterPro" id="IPR039420">
    <property type="entry name" value="WalR-like"/>
</dbReference>
<evidence type="ECO:0000313" key="9">
    <source>
        <dbReference type="Proteomes" id="UP000175989"/>
    </source>
</evidence>
<keyword evidence="9" id="KW-1185">Reference proteome</keyword>
<evidence type="ECO:0000256" key="2">
    <source>
        <dbReference type="ARBA" id="ARBA00023012"/>
    </source>
</evidence>
<evidence type="ECO:0000256" key="6">
    <source>
        <dbReference type="PROSITE-ProRule" id="PRU00169"/>
    </source>
</evidence>
<reference evidence="9" key="1">
    <citation type="journal article" date="2016" name="Front. Microbiol.">
        <title>Molecular Keys to the Janthinobacterium and Duganella spp. Interaction with the Plant Pathogen Fusarium graminearum.</title>
        <authorList>
            <person name="Haack F.S."/>
            <person name="Poehlein A."/>
            <person name="Kroger C."/>
            <person name="Voigt C.A."/>
            <person name="Piepenbring M."/>
            <person name="Bode H.B."/>
            <person name="Daniel R."/>
            <person name="Schafer W."/>
            <person name="Streit W.R."/>
        </authorList>
    </citation>
    <scope>NUCLEOTIDE SEQUENCE [LARGE SCALE GENOMIC DNA]</scope>
    <source>
        <strain evidence="9">T54</strain>
    </source>
</reference>
<keyword evidence="4" id="KW-0238">DNA-binding</keyword>
<accession>A0A1E7WRP3</accession>
<keyword evidence="1" id="KW-0597">Phosphoprotein</keyword>
<dbReference type="InterPro" id="IPR011006">
    <property type="entry name" value="CheY-like_superfamily"/>
</dbReference>
<dbReference type="CDD" id="cd17589">
    <property type="entry name" value="REC_TPR"/>
    <property type="match status" value="1"/>
</dbReference>
<evidence type="ECO:0000259" key="7">
    <source>
        <dbReference type="PROSITE" id="PS50110"/>
    </source>
</evidence>
<dbReference type="GO" id="GO:0006355">
    <property type="term" value="P:regulation of DNA-templated transcription"/>
    <property type="evidence" value="ECO:0007669"/>
    <property type="project" value="TreeGrafter"/>
</dbReference>
<dbReference type="PANTHER" id="PTHR48111">
    <property type="entry name" value="REGULATOR OF RPOS"/>
    <property type="match status" value="1"/>
</dbReference>
<name>A0A1E7WRP3_9BURK</name>
<keyword evidence="3" id="KW-0805">Transcription regulation</keyword>
<dbReference type="GO" id="GO:0005829">
    <property type="term" value="C:cytosol"/>
    <property type="evidence" value="ECO:0007669"/>
    <property type="project" value="TreeGrafter"/>
</dbReference>
<comment type="caution">
    <text evidence="6">Lacks conserved residue(s) required for the propagation of feature annotation.</text>
</comment>
<dbReference type="GO" id="GO:0032993">
    <property type="term" value="C:protein-DNA complex"/>
    <property type="evidence" value="ECO:0007669"/>
    <property type="project" value="TreeGrafter"/>
</dbReference>
<evidence type="ECO:0000256" key="5">
    <source>
        <dbReference type="ARBA" id="ARBA00023163"/>
    </source>
</evidence>
<evidence type="ECO:0000256" key="1">
    <source>
        <dbReference type="ARBA" id="ARBA00022553"/>
    </source>
</evidence>
<gene>
    <name evidence="8" type="primary">cheY_3</name>
    <name evidence="8" type="ORF">DUPY_20580</name>
</gene>
<feature type="domain" description="Response regulatory" evidence="7">
    <location>
        <begin position="30"/>
        <end position="154"/>
    </location>
</feature>
<keyword evidence="5" id="KW-0804">Transcription</keyword>
<dbReference type="InterPro" id="IPR011990">
    <property type="entry name" value="TPR-like_helical_dom_sf"/>
</dbReference>
<evidence type="ECO:0000256" key="3">
    <source>
        <dbReference type="ARBA" id="ARBA00023015"/>
    </source>
</evidence>